<protein>
    <submittedName>
        <fullName evidence="1">Uncharacterized protein</fullName>
    </submittedName>
</protein>
<accession>A0ABP0YM18</accession>
<gene>
    <name evidence="1" type="ORF">CITCOLO1_LOCUS12195</name>
</gene>
<evidence type="ECO:0000313" key="2">
    <source>
        <dbReference type="Proteomes" id="UP001642487"/>
    </source>
</evidence>
<sequence length="90" mass="9887">MDGAHDTVRGSIRILKRKILFLLPLSLSKPPFFFSPPTVPDPKTRFCLLSLFHSSQSIAFPPLQLTPSQVMASGRSDVQCSSDANNSSRV</sequence>
<proteinExistence type="predicted"/>
<organism evidence="1 2">
    <name type="scientific">Citrullus colocynthis</name>
    <name type="common">colocynth</name>
    <dbReference type="NCBI Taxonomy" id="252529"/>
    <lineage>
        <taxon>Eukaryota</taxon>
        <taxon>Viridiplantae</taxon>
        <taxon>Streptophyta</taxon>
        <taxon>Embryophyta</taxon>
        <taxon>Tracheophyta</taxon>
        <taxon>Spermatophyta</taxon>
        <taxon>Magnoliopsida</taxon>
        <taxon>eudicotyledons</taxon>
        <taxon>Gunneridae</taxon>
        <taxon>Pentapetalae</taxon>
        <taxon>rosids</taxon>
        <taxon>fabids</taxon>
        <taxon>Cucurbitales</taxon>
        <taxon>Cucurbitaceae</taxon>
        <taxon>Benincaseae</taxon>
        <taxon>Citrullus</taxon>
    </lineage>
</organism>
<evidence type="ECO:0000313" key="1">
    <source>
        <dbReference type="EMBL" id="CAK9320153.1"/>
    </source>
</evidence>
<keyword evidence="2" id="KW-1185">Reference proteome</keyword>
<reference evidence="1 2" key="1">
    <citation type="submission" date="2024-03" db="EMBL/GenBank/DDBJ databases">
        <authorList>
            <person name="Gkanogiannis A."/>
            <person name="Becerra Lopez-Lavalle L."/>
        </authorList>
    </citation>
    <scope>NUCLEOTIDE SEQUENCE [LARGE SCALE GENOMIC DNA]</scope>
</reference>
<dbReference type="Proteomes" id="UP001642487">
    <property type="component" value="Chromosome 4"/>
</dbReference>
<dbReference type="EMBL" id="OZ021738">
    <property type="protein sequence ID" value="CAK9320153.1"/>
    <property type="molecule type" value="Genomic_DNA"/>
</dbReference>
<name>A0ABP0YM18_9ROSI</name>